<keyword evidence="1" id="KW-1133">Transmembrane helix</keyword>
<feature type="transmembrane region" description="Helical" evidence="1">
    <location>
        <begin position="6"/>
        <end position="29"/>
    </location>
</feature>
<keyword evidence="3" id="KW-1185">Reference proteome</keyword>
<dbReference type="Proteomes" id="UP000572635">
    <property type="component" value="Unassembled WGS sequence"/>
</dbReference>
<feature type="transmembrane region" description="Helical" evidence="1">
    <location>
        <begin position="41"/>
        <end position="59"/>
    </location>
</feature>
<keyword evidence="1" id="KW-0472">Membrane</keyword>
<dbReference type="AlphaFoldDB" id="A0A7W8QK41"/>
<dbReference type="RefSeq" id="WP_184391552.1">
    <property type="nucleotide sequence ID" value="NZ_BAAAJD010000137.1"/>
</dbReference>
<proteinExistence type="predicted"/>
<accession>A0A7W8QK41</accession>
<evidence type="ECO:0000313" key="2">
    <source>
        <dbReference type="EMBL" id="MBB5431908.1"/>
    </source>
</evidence>
<dbReference type="EMBL" id="JACHDB010000001">
    <property type="protein sequence ID" value="MBB5431908.1"/>
    <property type="molecule type" value="Genomic_DNA"/>
</dbReference>
<evidence type="ECO:0000256" key="1">
    <source>
        <dbReference type="SAM" id="Phobius"/>
    </source>
</evidence>
<keyword evidence="1" id="KW-0812">Transmembrane</keyword>
<reference evidence="2 3" key="1">
    <citation type="submission" date="2020-08" db="EMBL/GenBank/DDBJ databases">
        <title>Sequencing the genomes of 1000 actinobacteria strains.</title>
        <authorList>
            <person name="Klenk H.-P."/>
        </authorList>
    </citation>
    <scope>NUCLEOTIDE SEQUENCE [LARGE SCALE GENOMIC DNA]</scope>
    <source>
        <strain evidence="2 3">DSM 44551</strain>
    </source>
</reference>
<gene>
    <name evidence="2" type="ORF">HDA36_001992</name>
</gene>
<comment type="caution">
    <text evidence="2">The sequence shown here is derived from an EMBL/GenBank/DDBJ whole genome shotgun (WGS) entry which is preliminary data.</text>
</comment>
<sequence length="102" mass="10808">MEVFLLIGGAYGAGVATMRLVPALVCVLAAKRLPRMGRVGYALLPAFLAFVALWQVNRFTGGEPFGIAGFAFIAVLVVLLTVPSTRRHLRSPGDPGEGALLR</sequence>
<evidence type="ECO:0000313" key="3">
    <source>
        <dbReference type="Proteomes" id="UP000572635"/>
    </source>
</evidence>
<protein>
    <submittedName>
        <fullName evidence="2">Uncharacterized protein</fullName>
    </submittedName>
</protein>
<name>A0A7W8QK41_9ACTN</name>
<feature type="transmembrane region" description="Helical" evidence="1">
    <location>
        <begin position="65"/>
        <end position="82"/>
    </location>
</feature>
<organism evidence="2 3">
    <name type="scientific">Nocardiopsis composta</name>
    <dbReference type="NCBI Taxonomy" id="157465"/>
    <lineage>
        <taxon>Bacteria</taxon>
        <taxon>Bacillati</taxon>
        <taxon>Actinomycetota</taxon>
        <taxon>Actinomycetes</taxon>
        <taxon>Streptosporangiales</taxon>
        <taxon>Nocardiopsidaceae</taxon>
        <taxon>Nocardiopsis</taxon>
    </lineage>
</organism>